<dbReference type="Proteomes" id="UP001145114">
    <property type="component" value="Unassembled WGS sequence"/>
</dbReference>
<sequence>LVANLPDNEARGTLEVLVGYAVDVAGPDRAAHYLQAVAELASLATDRVSPFVTDMLPKLLSFLDSDNDSLRAVSLSAIEALVRYNTKQALPFVEDTAKKCLELLKYDPFYTYEDSTMDIEGDGQPISAESDDEFEGDDVNNDDEFEDDYAYDDGIDADDTSQKIRLGATKVLEAIVEKAVDICGPIAAEIGVGLTRHLIEHDDSTRMVIFNALTRLLQKANDLVASGSLSKEESQRVVGYWKQHASDVIKGLARSLRLNVKSIQAKQQAFAALSKLLRL</sequence>
<feature type="non-terminal residue" evidence="1">
    <location>
        <position position="1"/>
    </location>
</feature>
<evidence type="ECO:0000313" key="1">
    <source>
        <dbReference type="EMBL" id="KAJ1671243.1"/>
    </source>
</evidence>
<name>A0ACC1HA46_9FUNG</name>
<dbReference type="EMBL" id="JAMZIH010008846">
    <property type="protein sequence ID" value="KAJ1671243.1"/>
    <property type="molecule type" value="Genomic_DNA"/>
</dbReference>
<organism evidence="1 2">
    <name type="scientific">Spiromyces aspiralis</name>
    <dbReference type="NCBI Taxonomy" id="68401"/>
    <lineage>
        <taxon>Eukaryota</taxon>
        <taxon>Fungi</taxon>
        <taxon>Fungi incertae sedis</taxon>
        <taxon>Zoopagomycota</taxon>
        <taxon>Kickxellomycotina</taxon>
        <taxon>Kickxellomycetes</taxon>
        <taxon>Kickxellales</taxon>
        <taxon>Kickxellaceae</taxon>
        <taxon>Spiromyces</taxon>
    </lineage>
</organism>
<feature type="non-terminal residue" evidence="1">
    <location>
        <position position="279"/>
    </location>
</feature>
<keyword evidence="2" id="KW-1185">Reference proteome</keyword>
<accession>A0ACC1HA46</accession>
<evidence type="ECO:0000313" key="2">
    <source>
        <dbReference type="Proteomes" id="UP001145114"/>
    </source>
</evidence>
<reference evidence="1" key="1">
    <citation type="submission" date="2022-06" db="EMBL/GenBank/DDBJ databases">
        <title>Phylogenomic reconstructions and comparative analyses of Kickxellomycotina fungi.</title>
        <authorList>
            <person name="Reynolds N.K."/>
            <person name="Stajich J.E."/>
            <person name="Barry K."/>
            <person name="Grigoriev I.V."/>
            <person name="Crous P."/>
            <person name="Smith M.E."/>
        </authorList>
    </citation>
    <scope>NUCLEOTIDE SEQUENCE</scope>
    <source>
        <strain evidence="1">RSA 2271</strain>
    </source>
</reference>
<protein>
    <submittedName>
        <fullName evidence="1">SCF complex assembly</fullName>
    </submittedName>
</protein>
<gene>
    <name evidence="1" type="primary">cand-1</name>
    <name evidence="1" type="ORF">EV182_007739</name>
</gene>
<comment type="caution">
    <text evidence="1">The sequence shown here is derived from an EMBL/GenBank/DDBJ whole genome shotgun (WGS) entry which is preliminary data.</text>
</comment>
<proteinExistence type="predicted"/>